<gene>
    <name evidence="2" type="ORF">WG219_09775</name>
</gene>
<name>A0ABZ2RMG9_ECTME</name>
<feature type="domain" description="Methyltransferase" evidence="1">
    <location>
        <begin position="57"/>
        <end position="151"/>
    </location>
</feature>
<sequence>MQKKNSIELEFSRKYDRDHAQQYFIKHQDGLSRRLSHWRDEQIARKALRTAGDPGLVLDLPCGAGRFWPVLAEQPERVIIAADNSVDMINVARASQSPDIVSRVKTFKASAFSIDLNENAVDCIFCIRLLHHFKNHEHRLAVLREFHRVSRDTLVVSLWVDGNFKSWRRRSLERRRAKSGRLGQNENRFVVSRYEIEQEFAESGWRVIGYQDFIPGYAMWRTYTLRKEI</sequence>
<dbReference type="GO" id="GO:0008168">
    <property type="term" value="F:methyltransferase activity"/>
    <property type="evidence" value="ECO:0007669"/>
    <property type="project" value="UniProtKB-KW"/>
</dbReference>
<evidence type="ECO:0000259" key="1">
    <source>
        <dbReference type="Pfam" id="PF13649"/>
    </source>
</evidence>
<dbReference type="SUPFAM" id="SSF53335">
    <property type="entry name" value="S-adenosyl-L-methionine-dependent methyltransferases"/>
    <property type="match status" value="1"/>
</dbReference>
<dbReference type="InterPro" id="IPR041698">
    <property type="entry name" value="Methyltransf_25"/>
</dbReference>
<dbReference type="EC" id="2.1.-.-" evidence="2"/>
<dbReference type="GO" id="GO:0032259">
    <property type="term" value="P:methylation"/>
    <property type="evidence" value="ECO:0007669"/>
    <property type="project" value="UniProtKB-KW"/>
</dbReference>
<accession>A0ABZ2RMG9</accession>
<dbReference type="Proteomes" id="UP001476583">
    <property type="component" value="Chromosome"/>
</dbReference>
<evidence type="ECO:0000313" key="2">
    <source>
        <dbReference type="EMBL" id="WXL27712.1"/>
    </source>
</evidence>
<keyword evidence="3" id="KW-1185">Reference proteome</keyword>
<dbReference type="InterPro" id="IPR029063">
    <property type="entry name" value="SAM-dependent_MTases_sf"/>
</dbReference>
<protein>
    <submittedName>
        <fullName evidence="2">Class I SAM-dependent methyltransferase</fullName>
        <ecNumber evidence="2">2.1.-.-</ecNumber>
    </submittedName>
</protein>
<dbReference type="Pfam" id="PF13649">
    <property type="entry name" value="Methyltransf_25"/>
    <property type="match status" value="1"/>
</dbReference>
<keyword evidence="2" id="KW-0489">Methyltransferase</keyword>
<dbReference type="EMBL" id="CP148074">
    <property type="protein sequence ID" value="WXL27712.1"/>
    <property type="molecule type" value="Genomic_DNA"/>
</dbReference>
<reference evidence="2 3" key="1">
    <citation type="submission" date="2024-03" db="EMBL/GenBank/DDBJ databases">
        <title>Complete genome of BD2.</title>
        <authorList>
            <person name="Cao G."/>
        </authorList>
    </citation>
    <scope>NUCLEOTIDE SEQUENCE [LARGE SCALE GENOMIC DNA]</scope>
    <source>
        <strain evidence="2 3">BD2</strain>
    </source>
</reference>
<proteinExistence type="predicted"/>
<evidence type="ECO:0000313" key="3">
    <source>
        <dbReference type="Proteomes" id="UP001476583"/>
    </source>
</evidence>
<dbReference type="CDD" id="cd02440">
    <property type="entry name" value="AdoMet_MTases"/>
    <property type="match status" value="1"/>
</dbReference>
<dbReference type="Gene3D" id="3.40.50.150">
    <property type="entry name" value="Vaccinia Virus protein VP39"/>
    <property type="match status" value="1"/>
</dbReference>
<keyword evidence="2" id="KW-0808">Transferase</keyword>
<organism evidence="2 3">
    <name type="scientific">Ectopseudomonas mendocina</name>
    <name type="common">Pseudomonas mendocina</name>
    <dbReference type="NCBI Taxonomy" id="300"/>
    <lineage>
        <taxon>Bacteria</taxon>
        <taxon>Pseudomonadati</taxon>
        <taxon>Pseudomonadota</taxon>
        <taxon>Gammaproteobacteria</taxon>
        <taxon>Pseudomonadales</taxon>
        <taxon>Pseudomonadaceae</taxon>
        <taxon>Ectopseudomonas</taxon>
    </lineage>
</organism>